<sequence length="169" mass="18668">MPSRPTTMSEAVGLVRLHESKLTEAKHSWNRPVSNRFTPTTTSPMPPLIAAPPTANRLPIKRLTPAQMQALREKGLCYNCDERFSPGHRCRSRQLFLLQYVDDEADIEPESSFAIEPPADPPPLDSIAQPKIPITSEISYHALAGHHSPTTLRFSASIHGSPVQVLVDS</sequence>
<dbReference type="OrthoDB" id="1938922at2759"/>
<dbReference type="AlphaFoldDB" id="A0A9Q0L173"/>
<protein>
    <submittedName>
        <fullName evidence="1">Uncharacterized protein</fullName>
    </submittedName>
</protein>
<keyword evidence="2" id="KW-1185">Reference proteome</keyword>
<reference evidence="1" key="1">
    <citation type="journal article" date="2023" name="Plant J.">
        <title>The genome of the king protea, Protea cynaroides.</title>
        <authorList>
            <person name="Chang J."/>
            <person name="Duong T.A."/>
            <person name="Schoeman C."/>
            <person name="Ma X."/>
            <person name="Roodt D."/>
            <person name="Barker N."/>
            <person name="Li Z."/>
            <person name="Van de Peer Y."/>
            <person name="Mizrachi E."/>
        </authorList>
    </citation>
    <scope>NUCLEOTIDE SEQUENCE</scope>
    <source>
        <tissue evidence="1">Young leaves</tissue>
    </source>
</reference>
<comment type="caution">
    <text evidence="1">The sequence shown here is derived from an EMBL/GenBank/DDBJ whole genome shotgun (WGS) entry which is preliminary data.</text>
</comment>
<gene>
    <name evidence="1" type="ORF">NE237_031271</name>
</gene>
<accession>A0A9Q0L173</accession>
<proteinExistence type="predicted"/>
<evidence type="ECO:0000313" key="2">
    <source>
        <dbReference type="Proteomes" id="UP001141806"/>
    </source>
</evidence>
<dbReference type="EMBL" id="JAMYWD010000001">
    <property type="protein sequence ID" value="KAJ4980434.1"/>
    <property type="molecule type" value="Genomic_DNA"/>
</dbReference>
<evidence type="ECO:0000313" key="1">
    <source>
        <dbReference type="EMBL" id="KAJ4980434.1"/>
    </source>
</evidence>
<dbReference type="Proteomes" id="UP001141806">
    <property type="component" value="Unassembled WGS sequence"/>
</dbReference>
<name>A0A9Q0L173_9MAGN</name>
<organism evidence="1 2">
    <name type="scientific">Protea cynaroides</name>
    <dbReference type="NCBI Taxonomy" id="273540"/>
    <lineage>
        <taxon>Eukaryota</taxon>
        <taxon>Viridiplantae</taxon>
        <taxon>Streptophyta</taxon>
        <taxon>Embryophyta</taxon>
        <taxon>Tracheophyta</taxon>
        <taxon>Spermatophyta</taxon>
        <taxon>Magnoliopsida</taxon>
        <taxon>Proteales</taxon>
        <taxon>Proteaceae</taxon>
        <taxon>Protea</taxon>
    </lineage>
</organism>